<sequence>MRDVSGSKNYEEPKNLIGFDR</sequence>
<dbReference type="EMBL" id="FZMP01000203">
    <property type="protein sequence ID" value="SNQ62039.1"/>
    <property type="molecule type" value="Genomic_DNA"/>
</dbReference>
<protein>
    <submittedName>
        <fullName evidence="2">Uncharacterized protein</fullName>
    </submittedName>
</protein>
<keyword evidence="3" id="KW-1185">Reference proteome</keyword>
<name>A0A284VS50_9EURY</name>
<dbReference type="AlphaFoldDB" id="A0A284VS50"/>
<reference evidence="3" key="1">
    <citation type="submission" date="2017-06" db="EMBL/GenBank/DDBJ databases">
        <authorList>
            <person name="Cremers G."/>
        </authorList>
    </citation>
    <scope>NUCLEOTIDE SEQUENCE [LARGE SCALE GENOMIC DNA]</scope>
</reference>
<accession>A0A284VS50</accession>
<organism evidence="2 3">
    <name type="scientific">Candidatus Methanoperedens nitratireducens</name>
    <dbReference type="NCBI Taxonomy" id="1392998"/>
    <lineage>
        <taxon>Archaea</taxon>
        <taxon>Methanobacteriati</taxon>
        <taxon>Methanobacteriota</taxon>
        <taxon>Stenosarchaea group</taxon>
        <taxon>Methanomicrobia</taxon>
        <taxon>Methanosarcinales</taxon>
        <taxon>ANME-2 cluster</taxon>
        <taxon>Candidatus Methanoperedentaceae</taxon>
        <taxon>Candidatus Methanoperedens</taxon>
    </lineage>
</organism>
<dbReference type="Proteomes" id="UP000218615">
    <property type="component" value="Unassembled WGS sequence"/>
</dbReference>
<evidence type="ECO:0000313" key="2">
    <source>
        <dbReference type="EMBL" id="SNQ62039.1"/>
    </source>
</evidence>
<evidence type="ECO:0000313" key="3">
    <source>
        <dbReference type="Proteomes" id="UP000218615"/>
    </source>
</evidence>
<gene>
    <name evidence="2" type="ORF">MNV_560085</name>
</gene>
<feature type="region of interest" description="Disordered" evidence="1">
    <location>
        <begin position="1"/>
        <end position="21"/>
    </location>
</feature>
<proteinExistence type="predicted"/>
<evidence type="ECO:0000256" key="1">
    <source>
        <dbReference type="SAM" id="MobiDB-lite"/>
    </source>
</evidence>